<dbReference type="GO" id="GO:0000976">
    <property type="term" value="F:transcription cis-regulatory region binding"/>
    <property type="evidence" value="ECO:0007669"/>
    <property type="project" value="TreeGrafter"/>
</dbReference>
<keyword evidence="9" id="KW-0010">Activator</keyword>
<proteinExistence type="inferred from homology"/>
<dbReference type="SUPFAM" id="SSF46785">
    <property type="entry name" value="Winged helix' DNA-binding domain"/>
    <property type="match status" value="1"/>
</dbReference>
<keyword evidence="4" id="KW-0963">Cytoplasm</keyword>
<dbReference type="Gene3D" id="3.40.190.10">
    <property type="entry name" value="Periplasmic binding protein-like II"/>
    <property type="match status" value="3"/>
</dbReference>
<evidence type="ECO:0000259" key="12">
    <source>
        <dbReference type="PROSITE" id="PS50931"/>
    </source>
</evidence>
<dbReference type="CDD" id="cd08441">
    <property type="entry name" value="PBP2_MetR"/>
    <property type="match status" value="1"/>
</dbReference>
<dbReference type="PROSITE" id="PS50931">
    <property type="entry name" value="HTH_LYSR"/>
    <property type="match status" value="1"/>
</dbReference>
<dbReference type="Proteomes" id="UP000253769">
    <property type="component" value="Unassembled WGS sequence"/>
</dbReference>
<keyword evidence="14" id="KW-1185">Reference proteome</keyword>
<evidence type="ECO:0000256" key="5">
    <source>
        <dbReference type="ARBA" id="ARBA00022491"/>
    </source>
</evidence>
<keyword evidence="11" id="KW-0486">Methionine biosynthesis</keyword>
<evidence type="ECO:0000256" key="1">
    <source>
        <dbReference type="ARBA" id="ARBA00004496"/>
    </source>
</evidence>
<dbReference type="PANTHER" id="PTHR30126">
    <property type="entry name" value="HTH-TYPE TRANSCRIPTIONAL REGULATOR"/>
    <property type="match status" value="1"/>
</dbReference>
<name>A0A369WZN3_9GAMM</name>
<dbReference type="Pfam" id="PF00126">
    <property type="entry name" value="HTH_1"/>
    <property type="match status" value="1"/>
</dbReference>
<dbReference type="GO" id="GO:0005737">
    <property type="term" value="C:cytoplasm"/>
    <property type="evidence" value="ECO:0007669"/>
    <property type="project" value="UniProtKB-SubCell"/>
</dbReference>
<dbReference type="AlphaFoldDB" id="A0A369WZN3"/>
<comment type="subcellular location">
    <subcellularLocation>
        <location evidence="1">Cytoplasm</location>
    </subcellularLocation>
</comment>
<evidence type="ECO:0000256" key="2">
    <source>
        <dbReference type="ARBA" id="ARBA00009437"/>
    </source>
</evidence>
<dbReference type="Gene3D" id="1.10.10.10">
    <property type="entry name" value="Winged helix-like DNA-binding domain superfamily/Winged helix DNA-binding domain"/>
    <property type="match status" value="1"/>
</dbReference>
<protein>
    <recommendedName>
        <fullName evidence="3">HTH-type transcriptional regulator MetR</fullName>
    </recommendedName>
</protein>
<dbReference type="Pfam" id="PF03466">
    <property type="entry name" value="LysR_substrate"/>
    <property type="match status" value="1"/>
</dbReference>
<keyword evidence="7" id="KW-0805">Transcription regulation</keyword>
<keyword evidence="6" id="KW-0028">Amino-acid biosynthesis</keyword>
<gene>
    <name evidence="13" type="ORF">DV711_05285</name>
</gene>
<dbReference type="PANTHER" id="PTHR30126:SF25">
    <property type="entry name" value="HTH-TYPE TRANSCRIPTIONAL REGULATOR METR"/>
    <property type="match status" value="1"/>
</dbReference>
<keyword evidence="5" id="KW-0678">Repressor</keyword>
<evidence type="ECO:0000256" key="11">
    <source>
        <dbReference type="ARBA" id="ARBA00023167"/>
    </source>
</evidence>
<evidence type="ECO:0000256" key="9">
    <source>
        <dbReference type="ARBA" id="ARBA00023159"/>
    </source>
</evidence>
<comment type="caution">
    <text evidence="13">The sequence shown here is derived from an EMBL/GenBank/DDBJ whole genome shotgun (WGS) entry which is preliminary data.</text>
</comment>
<dbReference type="GO" id="GO:0003700">
    <property type="term" value="F:DNA-binding transcription factor activity"/>
    <property type="evidence" value="ECO:0007669"/>
    <property type="project" value="InterPro"/>
</dbReference>
<sequence>MVELRHLKTLAALRDTGSLVEAAERVFLTQSALSHQIKDLEERLNCSLFIRKTKPICFTSAGQRLLALADDVLPMIRNAERDIARLAGGETGRLNMSIECHSCFQWLMPTIDRFRENWPEVELDLASGFNFSPLPALARGELDLVITSDPQPINSIQYEPLFAYEILLAVANQHPLARKGHVDPSDLEQETLICYPVDRNRLDIFTRFLDPADVDPEIRTAEMTVMMMQLVASGRGVCGLPNWALSEYLERSYVSACQLGSKGVWSTLYAAIRDDQKDAEFMRDFLDTARETSFKTLNGIRATAKN</sequence>
<reference evidence="13 14" key="1">
    <citation type="submission" date="2018-07" db="EMBL/GenBank/DDBJ databases">
        <title>Motiliproteus coralliicola sp. nov., a bacterium isolated from Coral.</title>
        <authorList>
            <person name="Wang G."/>
        </authorList>
    </citation>
    <scope>NUCLEOTIDE SEQUENCE [LARGE SCALE GENOMIC DNA]</scope>
    <source>
        <strain evidence="13 14">C34</strain>
    </source>
</reference>
<dbReference type="InterPro" id="IPR000847">
    <property type="entry name" value="LysR_HTH_N"/>
</dbReference>
<keyword evidence="8" id="KW-0238">DNA-binding</keyword>
<evidence type="ECO:0000256" key="10">
    <source>
        <dbReference type="ARBA" id="ARBA00023163"/>
    </source>
</evidence>
<comment type="similarity">
    <text evidence="2">Belongs to the LysR transcriptional regulatory family.</text>
</comment>
<evidence type="ECO:0000256" key="6">
    <source>
        <dbReference type="ARBA" id="ARBA00022605"/>
    </source>
</evidence>
<evidence type="ECO:0000313" key="14">
    <source>
        <dbReference type="Proteomes" id="UP000253769"/>
    </source>
</evidence>
<dbReference type="InterPro" id="IPR036390">
    <property type="entry name" value="WH_DNA-bd_sf"/>
</dbReference>
<dbReference type="EMBL" id="QQOH01000001">
    <property type="protein sequence ID" value="RDE24985.1"/>
    <property type="molecule type" value="Genomic_DNA"/>
</dbReference>
<accession>A0A369WZN3</accession>
<evidence type="ECO:0000313" key="13">
    <source>
        <dbReference type="EMBL" id="RDE24985.1"/>
    </source>
</evidence>
<keyword evidence="10" id="KW-0804">Transcription</keyword>
<evidence type="ECO:0000256" key="4">
    <source>
        <dbReference type="ARBA" id="ARBA00022490"/>
    </source>
</evidence>
<dbReference type="SUPFAM" id="SSF53850">
    <property type="entry name" value="Periplasmic binding protein-like II"/>
    <property type="match status" value="1"/>
</dbReference>
<evidence type="ECO:0000256" key="7">
    <source>
        <dbReference type="ARBA" id="ARBA00023015"/>
    </source>
</evidence>
<evidence type="ECO:0000256" key="3">
    <source>
        <dbReference type="ARBA" id="ARBA00019365"/>
    </source>
</evidence>
<dbReference type="InterPro" id="IPR005119">
    <property type="entry name" value="LysR_subst-bd"/>
</dbReference>
<dbReference type="RefSeq" id="WP_114694579.1">
    <property type="nucleotide sequence ID" value="NZ_QQOH01000001.1"/>
</dbReference>
<dbReference type="PRINTS" id="PR00039">
    <property type="entry name" value="HTHLYSR"/>
</dbReference>
<dbReference type="FunFam" id="1.10.10.10:FF:000001">
    <property type="entry name" value="LysR family transcriptional regulator"/>
    <property type="match status" value="1"/>
</dbReference>
<dbReference type="OrthoDB" id="155872at2"/>
<organism evidence="13 14">
    <name type="scientific">Motiliproteus coralliicola</name>
    <dbReference type="NCBI Taxonomy" id="2283196"/>
    <lineage>
        <taxon>Bacteria</taxon>
        <taxon>Pseudomonadati</taxon>
        <taxon>Pseudomonadota</taxon>
        <taxon>Gammaproteobacteria</taxon>
        <taxon>Oceanospirillales</taxon>
        <taxon>Oceanospirillaceae</taxon>
        <taxon>Motiliproteus</taxon>
    </lineage>
</organism>
<evidence type="ECO:0000256" key="8">
    <source>
        <dbReference type="ARBA" id="ARBA00023125"/>
    </source>
</evidence>
<feature type="domain" description="HTH lysR-type" evidence="12">
    <location>
        <begin position="2"/>
        <end position="59"/>
    </location>
</feature>
<dbReference type="InterPro" id="IPR037406">
    <property type="entry name" value="MetR_PBP2"/>
</dbReference>
<dbReference type="InterPro" id="IPR036388">
    <property type="entry name" value="WH-like_DNA-bd_sf"/>
</dbReference>
<dbReference type="GO" id="GO:0009086">
    <property type="term" value="P:methionine biosynthetic process"/>
    <property type="evidence" value="ECO:0007669"/>
    <property type="project" value="UniProtKB-KW"/>
</dbReference>